<reference evidence="2" key="1">
    <citation type="journal article" date="2015" name="Nature">
        <title>Complex archaea that bridge the gap between prokaryotes and eukaryotes.</title>
        <authorList>
            <person name="Spang A."/>
            <person name="Saw J.H."/>
            <person name="Jorgensen S.L."/>
            <person name="Zaremba-Niedzwiedzka K."/>
            <person name="Martijn J."/>
            <person name="Lind A.E."/>
            <person name="van Eijk R."/>
            <person name="Schleper C."/>
            <person name="Guy L."/>
            <person name="Ettema T.J."/>
        </authorList>
    </citation>
    <scope>NUCLEOTIDE SEQUENCE</scope>
</reference>
<evidence type="ECO:0000313" key="2">
    <source>
        <dbReference type="EMBL" id="KKM91804.1"/>
    </source>
</evidence>
<keyword evidence="1" id="KW-0472">Membrane</keyword>
<feature type="transmembrane region" description="Helical" evidence="1">
    <location>
        <begin position="23"/>
        <end position="41"/>
    </location>
</feature>
<dbReference type="AlphaFoldDB" id="A0A0F9LA90"/>
<sequence>LLGRPESREDEAMQVMLQLGSQMTAPLPLLMFAVVYLFPALERRQARSPMVIEIDNNRLVLKGQGRLAGKDRVVTLGSGQAFSTDTLLVNNPHKLEAAISHSLAQLRIRVRPLVVVMPFDQSRARPLTSEQAELLEKAIYGAGACKVIVVDGTSRNFNHQLPGMFQQKETA</sequence>
<dbReference type="EMBL" id="LAZR01006485">
    <property type="protein sequence ID" value="KKM91804.1"/>
    <property type="molecule type" value="Genomic_DNA"/>
</dbReference>
<proteinExistence type="predicted"/>
<gene>
    <name evidence="2" type="ORF">LCGC14_1224770</name>
</gene>
<feature type="non-terminal residue" evidence="2">
    <location>
        <position position="1"/>
    </location>
</feature>
<organism evidence="2">
    <name type="scientific">marine sediment metagenome</name>
    <dbReference type="NCBI Taxonomy" id="412755"/>
    <lineage>
        <taxon>unclassified sequences</taxon>
        <taxon>metagenomes</taxon>
        <taxon>ecological metagenomes</taxon>
    </lineage>
</organism>
<keyword evidence="1" id="KW-1133">Transmembrane helix</keyword>
<evidence type="ECO:0000256" key="1">
    <source>
        <dbReference type="SAM" id="Phobius"/>
    </source>
</evidence>
<protein>
    <submittedName>
        <fullName evidence="2">Uncharacterized protein</fullName>
    </submittedName>
</protein>
<comment type="caution">
    <text evidence="2">The sequence shown here is derived from an EMBL/GenBank/DDBJ whole genome shotgun (WGS) entry which is preliminary data.</text>
</comment>
<keyword evidence="1" id="KW-0812">Transmembrane</keyword>
<accession>A0A0F9LA90</accession>
<name>A0A0F9LA90_9ZZZZ</name>